<evidence type="ECO:0000259" key="6">
    <source>
        <dbReference type="PROSITE" id="PS50893"/>
    </source>
</evidence>
<dbReference type="PANTHER" id="PTHR42711">
    <property type="entry name" value="ABC TRANSPORTER ATP-BINDING PROTEIN"/>
    <property type="match status" value="1"/>
</dbReference>
<dbReference type="GO" id="GO:0016887">
    <property type="term" value="F:ATP hydrolysis activity"/>
    <property type="evidence" value="ECO:0007669"/>
    <property type="project" value="InterPro"/>
</dbReference>
<gene>
    <name evidence="7" type="ORF">PHACT_04310</name>
</gene>
<protein>
    <recommendedName>
        <fullName evidence="6">ABC transporter domain-containing protein</fullName>
    </recommendedName>
</protein>
<dbReference type="Pfam" id="PF00005">
    <property type="entry name" value="ABC_tran"/>
    <property type="match status" value="1"/>
</dbReference>
<dbReference type="InterPro" id="IPR050763">
    <property type="entry name" value="ABC_transporter_ATP-binding"/>
</dbReference>
<dbReference type="PROSITE" id="PS50893">
    <property type="entry name" value="ABC_TRANSPORTER_2"/>
    <property type="match status" value="1"/>
</dbReference>
<keyword evidence="8" id="KW-1185">Reference proteome</keyword>
<dbReference type="STRING" id="1524254.PHACT_04310"/>
<keyword evidence="2" id="KW-0813">Transport</keyword>
<evidence type="ECO:0000313" key="8">
    <source>
        <dbReference type="Proteomes" id="UP000175669"/>
    </source>
</evidence>
<dbReference type="EMBL" id="MASR01000001">
    <property type="protein sequence ID" value="OFE12454.1"/>
    <property type="molecule type" value="Genomic_DNA"/>
</dbReference>
<evidence type="ECO:0000256" key="3">
    <source>
        <dbReference type="ARBA" id="ARBA00022458"/>
    </source>
</evidence>
<dbReference type="Gene3D" id="3.40.50.300">
    <property type="entry name" value="P-loop containing nucleotide triphosphate hydrolases"/>
    <property type="match status" value="1"/>
</dbReference>
<proteinExistence type="inferred from homology"/>
<sequence>MVPVLEVAGLNKTYSSKGETVKAVNNISFSVNPGEIVGVLGPNGSGKTTTLKSICGLNAMDTGLIRVNGEDIEHQQWAAMLSTGAVLEGARNVYWRLTPQENIVYFAGLKGVPRNEACLRAQELIDRLSLNKYCDQQVRMLSKGNQQKVAIACALVHRPSLILLDEPTLGLDVDMVRDMKDWLRQLVDTRLSAMLVTSHDMDFIEAICDRVIILYQGEVISQNSVEELRRQFSPQKTFDLQVQGHPSGSVKADLETSQWSIEENATSSRLTLRTGDLDTLSLALASLEQSGHRLIDINVTSDALEDIFIHTIKRTSSPAAESISQASAGGEQ</sequence>
<dbReference type="InterPro" id="IPR027417">
    <property type="entry name" value="P-loop_NTPase"/>
</dbReference>
<dbReference type="AlphaFoldDB" id="A0A1E8CJ67"/>
<evidence type="ECO:0000256" key="5">
    <source>
        <dbReference type="ARBA" id="ARBA00022840"/>
    </source>
</evidence>
<dbReference type="SMART" id="SM00382">
    <property type="entry name" value="AAA"/>
    <property type="match status" value="1"/>
</dbReference>
<comment type="similarity">
    <text evidence="1">Belongs to the ABC transporter superfamily.</text>
</comment>
<dbReference type="GO" id="GO:0005524">
    <property type="term" value="F:ATP binding"/>
    <property type="evidence" value="ECO:0007669"/>
    <property type="project" value="UniProtKB-KW"/>
</dbReference>
<dbReference type="InterPro" id="IPR017871">
    <property type="entry name" value="ABC_transporter-like_CS"/>
</dbReference>
<keyword evidence="5" id="KW-0067">ATP-binding</keyword>
<comment type="caution">
    <text evidence="7">The sequence shown here is derived from an EMBL/GenBank/DDBJ whole genome shotgun (WGS) entry which is preliminary data.</text>
</comment>
<accession>A0A1E8CJ67</accession>
<reference evidence="8" key="1">
    <citation type="submission" date="2016-07" db="EMBL/GenBank/DDBJ databases">
        <authorList>
            <person name="Florea S."/>
            <person name="Webb J.S."/>
            <person name="Jaromczyk J."/>
            <person name="Schardl C.L."/>
        </authorList>
    </citation>
    <scope>NUCLEOTIDE SEQUENCE [LARGE SCALE GENOMIC DNA]</scope>
    <source>
        <strain evidence="8">KCTC 42131</strain>
    </source>
</reference>
<dbReference type="InterPro" id="IPR003439">
    <property type="entry name" value="ABC_transporter-like_ATP-bd"/>
</dbReference>
<dbReference type="InterPro" id="IPR003593">
    <property type="entry name" value="AAA+_ATPase"/>
</dbReference>
<dbReference type="Proteomes" id="UP000175669">
    <property type="component" value="Unassembled WGS sequence"/>
</dbReference>
<organism evidence="7 8">
    <name type="scientific">Pseudohongiella acticola</name>
    <dbReference type="NCBI Taxonomy" id="1524254"/>
    <lineage>
        <taxon>Bacteria</taxon>
        <taxon>Pseudomonadati</taxon>
        <taxon>Pseudomonadota</taxon>
        <taxon>Gammaproteobacteria</taxon>
        <taxon>Pseudomonadales</taxon>
        <taxon>Pseudohongiellaceae</taxon>
        <taxon>Pseudohongiella</taxon>
    </lineage>
</organism>
<dbReference type="PROSITE" id="PS00211">
    <property type="entry name" value="ABC_TRANSPORTER_1"/>
    <property type="match status" value="1"/>
</dbReference>
<name>A0A1E8CJ67_9GAMM</name>
<evidence type="ECO:0000256" key="1">
    <source>
        <dbReference type="ARBA" id="ARBA00005417"/>
    </source>
</evidence>
<evidence type="ECO:0000256" key="4">
    <source>
        <dbReference type="ARBA" id="ARBA00022741"/>
    </source>
</evidence>
<evidence type="ECO:0000256" key="2">
    <source>
        <dbReference type="ARBA" id="ARBA00022448"/>
    </source>
</evidence>
<dbReference type="SUPFAM" id="SSF52540">
    <property type="entry name" value="P-loop containing nucleoside triphosphate hydrolases"/>
    <property type="match status" value="1"/>
</dbReference>
<keyword evidence="3" id="KW-0536">Nodulation</keyword>
<evidence type="ECO:0000313" key="7">
    <source>
        <dbReference type="EMBL" id="OFE12454.1"/>
    </source>
</evidence>
<feature type="domain" description="ABC transporter" evidence="6">
    <location>
        <begin position="5"/>
        <end position="241"/>
    </location>
</feature>
<dbReference type="PANTHER" id="PTHR42711:SF5">
    <property type="entry name" value="ABC TRANSPORTER ATP-BINDING PROTEIN NATA"/>
    <property type="match status" value="1"/>
</dbReference>
<keyword evidence="4" id="KW-0547">Nucleotide-binding</keyword>